<sequence>MLTNLKLILKPTAKIITILIVFITTSISSQELSLKEAYNLMLSKNGDLNAWRQEVYAKLEEQKAVKGLRYPSLSLSATYLNLDNDIAVDLNEQRALVGGIIGVSDPEMLGDWNFTLQQKNLGFASADIEWPIFTGGKINAATKASKINYELSENHHKIKENALTIKLIDYYFKLKLAKEAEDLRQKVYETIKLHSDHATKLFENGIIPEVETLNAKVALSNAKRELLAAQKDVSLATTAIKNLIGGENFNIISTNFINPTIQTSLSDFQNEMIQENEQLKFLEKNEELAKVGVKVENSEYFPKVALFGKHTFWKDNLSLLETKWMIGVGATWELFNGFEREHKVKAAKHKVLQVQELEKQAKLNLLTYTEKLYNDLEKQREQYESLDTDESLAEKLKFMRTRAFEEGTGTSLEVIDATLQLTQIKLFKIKALYHYNTTYGELMVSLNKTENFLNKI</sequence>
<comment type="similarity">
    <text evidence="2">Belongs to the outer membrane factor (OMF) (TC 1.B.17) family.</text>
</comment>
<evidence type="ECO:0000256" key="3">
    <source>
        <dbReference type="ARBA" id="ARBA00022448"/>
    </source>
</evidence>
<dbReference type="GO" id="GO:0009279">
    <property type="term" value="C:cell outer membrane"/>
    <property type="evidence" value="ECO:0007669"/>
    <property type="project" value="UniProtKB-SubCell"/>
</dbReference>
<keyword evidence="3" id="KW-0813">Transport</keyword>
<dbReference type="GO" id="GO:0015288">
    <property type="term" value="F:porin activity"/>
    <property type="evidence" value="ECO:0007669"/>
    <property type="project" value="TreeGrafter"/>
</dbReference>
<evidence type="ECO:0000256" key="6">
    <source>
        <dbReference type="ARBA" id="ARBA00023136"/>
    </source>
</evidence>
<evidence type="ECO:0000313" key="9">
    <source>
        <dbReference type="Proteomes" id="UP000298517"/>
    </source>
</evidence>
<dbReference type="AlphaFoldDB" id="A0A4Y8AP40"/>
<comment type="caution">
    <text evidence="8">The sequence shown here is derived from an EMBL/GenBank/DDBJ whole genome shotgun (WGS) entry which is preliminary data.</text>
</comment>
<organism evidence="8 9">
    <name type="scientific">Gramella jeungdoensis</name>
    <dbReference type="NCBI Taxonomy" id="708091"/>
    <lineage>
        <taxon>Bacteria</taxon>
        <taxon>Pseudomonadati</taxon>
        <taxon>Bacteroidota</taxon>
        <taxon>Flavobacteriia</taxon>
        <taxon>Flavobacteriales</taxon>
        <taxon>Flavobacteriaceae</taxon>
        <taxon>Christiangramia</taxon>
    </lineage>
</organism>
<evidence type="ECO:0000256" key="4">
    <source>
        <dbReference type="ARBA" id="ARBA00022452"/>
    </source>
</evidence>
<evidence type="ECO:0000256" key="1">
    <source>
        <dbReference type="ARBA" id="ARBA00004442"/>
    </source>
</evidence>
<dbReference type="PANTHER" id="PTHR30026:SF5">
    <property type="entry name" value="ABC-TYPE EFFLUX SYSTEM SECRETIN COMPONENT"/>
    <property type="match status" value="1"/>
</dbReference>
<comment type="subcellular location">
    <subcellularLocation>
        <location evidence="1">Cell outer membrane</location>
    </subcellularLocation>
</comment>
<dbReference type="GO" id="GO:0015562">
    <property type="term" value="F:efflux transmembrane transporter activity"/>
    <property type="evidence" value="ECO:0007669"/>
    <property type="project" value="InterPro"/>
</dbReference>
<dbReference type="Pfam" id="PF02321">
    <property type="entry name" value="OEP"/>
    <property type="match status" value="2"/>
</dbReference>
<dbReference type="PANTHER" id="PTHR30026">
    <property type="entry name" value="OUTER MEMBRANE PROTEIN TOLC"/>
    <property type="match status" value="1"/>
</dbReference>
<dbReference type="SUPFAM" id="SSF56954">
    <property type="entry name" value="Outer membrane efflux proteins (OEP)"/>
    <property type="match status" value="1"/>
</dbReference>
<dbReference type="InterPro" id="IPR051906">
    <property type="entry name" value="TolC-like"/>
</dbReference>
<keyword evidence="6" id="KW-0472">Membrane</keyword>
<dbReference type="Proteomes" id="UP000298517">
    <property type="component" value="Unassembled WGS sequence"/>
</dbReference>
<evidence type="ECO:0000313" key="8">
    <source>
        <dbReference type="EMBL" id="TEW72216.1"/>
    </source>
</evidence>
<dbReference type="GO" id="GO:1990281">
    <property type="term" value="C:efflux pump complex"/>
    <property type="evidence" value="ECO:0007669"/>
    <property type="project" value="TreeGrafter"/>
</dbReference>
<keyword evidence="7" id="KW-0998">Cell outer membrane</keyword>
<keyword evidence="4" id="KW-1134">Transmembrane beta strand</keyword>
<dbReference type="EMBL" id="SNQI01000006">
    <property type="protein sequence ID" value="TEW72216.1"/>
    <property type="molecule type" value="Genomic_DNA"/>
</dbReference>
<accession>A0A4Y8AP40</accession>
<proteinExistence type="inferred from homology"/>
<protein>
    <submittedName>
        <fullName evidence="8">TolC family protein</fullName>
    </submittedName>
</protein>
<dbReference type="RefSeq" id="WP_134249243.1">
    <property type="nucleotide sequence ID" value="NZ_SNQI01000006.1"/>
</dbReference>
<evidence type="ECO:0000256" key="2">
    <source>
        <dbReference type="ARBA" id="ARBA00007613"/>
    </source>
</evidence>
<evidence type="ECO:0000256" key="7">
    <source>
        <dbReference type="ARBA" id="ARBA00023237"/>
    </source>
</evidence>
<name>A0A4Y8AP40_9FLAO</name>
<keyword evidence="9" id="KW-1185">Reference proteome</keyword>
<dbReference type="InterPro" id="IPR003423">
    <property type="entry name" value="OMP_efflux"/>
</dbReference>
<evidence type="ECO:0000256" key="5">
    <source>
        <dbReference type="ARBA" id="ARBA00022692"/>
    </source>
</evidence>
<reference evidence="8 9" key="1">
    <citation type="journal article" date="2011" name="J. Microbiol.">
        <title>Gramella jeungdoensis sp. nov., isolated from a solar saltern in Korea.</title>
        <authorList>
            <person name="Joung Y."/>
            <person name="Kim H."/>
            <person name="Jang T."/>
            <person name="Ahn T.S."/>
            <person name="Joh K."/>
        </authorList>
    </citation>
    <scope>NUCLEOTIDE SEQUENCE [LARGE SCALE GENOMIC DNA]</scope>
    <source>
        <strain evidence="8 9">KCTC 23123</strain>
    </source>
</reference>
<gene>
    <name evidence="8" type="ORF">E2488_15245</name>
</gene>
<dbReference type="Gene3D" id="1.20.1600.10">
    <property type="entry name" value="Outer membrane efflux proteins (OEP)"/>
    <property type="match status" value="1"/>
</dbReference>
<dbReference type="OrthoDB" id="1674454at2"/>
<keyword evidence="5" id="KW-0812">Transmembrane</keyword>